<dbReference type="CDD" id="cd16917">
    <property type="entry name" value="HATPase_UhpB-NarQ-NarX-like"/>
    <property type="match status" value="1"/>
</dbReference>
<geneLocation type="plasmid" evidence="19">
    <name>ptb101</name>
</geneLocation>
<proteinExistence type="predicted"/>
<dbReference type="InterPro" id="IPR042295">
    <property type="entry name" value="NarX-like_N_sf"/>
</dbReference>
<dbReference type="InterPro" id="IPR036890">
    <property type="entry name" value="HATPase_C_sf"/>
</dbReference>
<evidence type="ECO:0000256" key="4">
    <source>
        <dbReference type="ARBA" id="ARBA00022519"/>
    </source>
</evidence>
<accession>A0A2U8FWX9</accession>
<dbReference type="AlphaFoldDB" id="A0A2U8FWX9"/>
<keyword evidence="4 14" id="KW-0997">Cell inner membrane</keyword>
<dbReference type="GO" id="GO:0005524">
    <property type="term" value="F:ATP binding"/>
    <property type="evidence" value="ECO:0007669"/>
    <property type="project" value="UniProtKB-UniRule"/>
</dbReference>
<dbReference type="OrthoDB" id="9811306at2"/>
<name>A0A2U8FWX9_9BURK</name>
<keyword evidence="3 14" id="KW-1003">Cell membrane</keyword>
<keyword evidence="5" id="KW-0597">Phosphoprotein</keyword>
<evidence type="ECO:0000256" key="14">
    <source>
        <dbReference type="PIRNR" id="PIRNR003167"/>
    </source>
</evidence>
<dbReference type="InterPro" id="IPR029016">
    <property type="entry name" value="GAF-like_dom_sf"/>
</dbReference>
<keyword evidence="9 14" id="KW-0418">Kinase</keyword>
<comment type="catalytic activity">
    <reaction evidence="1 14">
        <text>ATP + protein L-histidine = ADP + protein N-phospho-L-histidine.</text>
        <dbReference type="EC" id="2.7.13.3"/>
    </reaction>
</comment>
<keyword evidence="6 14" id="KW-0808">Transferase</keyword>
<evidence type="ECO:0000256" key="10">
    <source>
        <dbReference type="ARBA" id="ARBA00022840"/>
    </source>
</evidence>
<dbReference type="Gene3D" id="1.20.120.960">
    <property type="entry name" value="Histidine kinase NarX, sensor domain"/>
    <property type="match status" value="1"/>
</dbReference>
<dbReference type="SUPFAM" id="SSF55874">
    <property type="entry name" value="ATPase domain of HSP90 chaperone/DNA topoisomerase II/histidine kinase"/>
    <property type="match status" value="1"/>
</dbReference>
<dbReference type="Pfam" id="PF00672">
    <property type="entry name" value="HAMP"/>
    <property type="match status" value="1"/>
</dbReference>
<keyword evidence="12 14" id="KW-0902">Two-component regulatory system</keyword>
<organism evidence="18 19">
    <name type="scientific">Aquabacterium olei</name>
    <dbReference type="NCBI Taxonomy" id="1296669"/>
    <lineage>
        <taxon>Bacteria</taxon>
        <taxon>Pseudomonadati</taxon>
        <taxon>Pseudomonadota</taxon>
        <taxon>Betaproteobacteria</taxon>
        <taxon>Burkholderiales</taxon>
        <taxon>Aquabacterium</taxon>
    </lineage>
</organism>
<dbReference type="InterPro" id="IPR003594">
    <property type="entry name" value="HATPase_dom"/>
</dbReference>
<dbReference type="SUPFAM" id="SSF158472">
    <property type="entry name" value="HAMP domain-like"/>
    <property type="match status" value="1"/>
</dbReference>
<dbReference type="GO" id="GO:0005886">
    <property type="term" value="C:plasma membrane"/>
    <property type="evidence" value="ECO:0007669"/>
    <property type="project" value="UniProtKB-SubCell"/>
</dbReference>
<evidence type="ECO:0000256" key="11">
    <source>
        <dbReference type="ARBA" id="ARBA00022989"/>
    </source>
</evidence>
<dbReference type="Gene3D" id="1.10.8.500">
    <property type="entry name" value="HAMP domain in histidine kinase"/>
    <property type="match status" value="1"/>
</dbReference>
<evidence type="ECO:0000313" key="19">
    <source>
        <dbReference type="Proteomes" id="UP000244892"/>
    </source>
</evidence>
<dbReference type="GO" id="GO:0046983">
    <property type="term" value="F:protein dimerization activity"/>
    <property type="evidence" value="ECO:0007669"/>
    <property type="project" value="UniProtKB-UniRule"/>
</dbReference>
<dbReference type="EMBL" id="CP029211">
    <property type="protein sequence ID" value="AWI55520.1"/>
    <property type="molecule type" value="Genomic_DNA"/>
</dbReference>
<comment type="subcellular location">
    <subcellularLocation>
        <location evidence="2">Cell inner membrane</location>
        <topology evidence="2">Multi-pass membrane protein</topology>
    </subcellularLocation>
</comment>
<evidence type="ECO:0000256" key="12">
    <source>
        <dbReference type="ARBA" id="ARBA00023012"/>
    </source>
</evidence>
<feature type="transmembrane region" description="Helical" evidence="16">
    <location>
        <begin position="37"/>
        <end position="60"/>
    </location>
</feature>
<dbReference type="KEGG" id="aon:DEH84_18215"/>
<gene>
    <name evidence="18" type="ORF">DEH84_18215</name>
</gene>
<dbReference type="PROSITE" id="PS50885">
    <property type="entry name" value="HAMP"/>
    <property type="match status" value="1"/>
</dbReference>
<evidence type="ECO:0000256" key="2">
    <source>
        <dbReference type="ARBA" id="ARBA00004429"/>
    </source>
</evidence>
<evidence type="ECO:0000256" key="16">
    <source>
        <dbReference type="SAM" id="Phobius"/>
    </source>
</evidence>
<dbReference type="InterPro" id="IPR050482">
    <property type="entry name" value="Sensor_HK_TwoCompSys"/>
</dbReference>
<dbReference type="InterPro" id="IPR029095">
    <property type="entry name" value="NarX-like_N"/>
</dbReference>
<dbReference type="Pfam" id="PF02518">
    <property type="entry name" value="HATPase_c"/>
    <property type="match status" value="1"/>
</dbReference>
<dbReference type="RefSeq" id="WP_109038630.1">
    <property type="nucleotide sequence ID" value="NZ_CP029211.1"/>
</dbReference>
<protein>
    <recommendedName>
        <fullName evidence="14">Sensor protein</fullName>
        <ecNumber evidence="14">2.7.13.3</ecNumber>
    </recommendedName>
</protein>
<dbReference type="InterPro" id="IPR011712">
    <property type="entry name" value="Sig_transdc_His_kin_sub3_dim/P"/>
</dbReference>
<evidence type="ECO:0000256" key="3">
    <source>
        <dbReference type="ARBA" id="ARBA00022475"/>
    </source>
</evidence>
<dbReference type="CDD" id="cd06225">
    <property type="entry name" value="HAMP"/>
    <property type="match status" value="1"/>
</dbReference>
<evidence type="ECO:0000256" key="5">
    <source>
        <dbReference type="ARBA" id="ARBA00022553"/>
    </source>
</evidence>
<keyword evidence="13 14" id="KW-0472">Membrane</keyword>
<dbReference type="SUPFAM" id="SSF55781">
    <property type="entry name" value="GAF domain-like"/>
    <property type="match status" value="1"/>
</dbReference>
<keyword evidence="18" id="KW-0614">Plasmid</keyword>
<dbReference type="Pfam" id="PF07730">
    <property type="entry name" value="HisKA_3"/>
    <property type="match status" value="1"/>
</dbReference>
<dbReference type="Gene3D" id="1.20.5.1930">
    <property type="match status" value="1"/>
</dbReference>
<dbReference type="Pfam" id="PF13675">
    <property type="entry name" value="PilJ"/>
    <property type="match status" value="1"/>
</dbReference>
<dbReference type="InterPro" id="IPR016380">
    <property type="entry name" value="Sig_transdc_His_kin_NarX/NarQ"/>
</dbReference>
<dbReference type="PANTHER" id="PTHR24421:SF10">
    <property type="entry name" value="NITRATE_NITRITE SENSOR PROTEIN NARQ"/>
    <property type="match status" value="1"/>
</dbReference>
<evidence type="ECO:0000256" key="9">
    <source>
        <dbReference type="ARBA" id="ARBA00022777"/>
    </source>
</evidence>
<evidence type="ECO:0000256" key="6">
    <source>
        <dbReference type="ARBA" id="ARBA00022679"/>
    </source>
</evidence>
<evidence type="ECO:0000256" key="8">
    <source>
        <dbReference type="ARBA" id="ARBA00022741"/>
    </source>
</evidence>
<keyword evidence="8 14" id="KW-0547">Nucleotide-binding</keyword>
<evidence type="ECO:0000313" key="18">
    <source>
        <dbReference type="EMBL" id="AWI55520.1"/>
    </source>
</evidence>
<keyword evidence="7 16" id="KW-0812">Transmembrane</keyword>
<dbReference type="EC" id="2.7.13.3" evidence="14"/>
<dbReference type="InterPro" id="IPR003660">
    <property type="entry name" value="HAMP_dom"/>
</dbReference>
<feature type="region of interest" description="Disordered" evidence="15">
    <location>
        <begin position="1"/>
        <end position="25"/>
    </location>
</feature>
<dbReference type="PIRSF" id="PIRSF003167">
    <property type="entry name" value="STHK_NarX/NarQ"/>
    <property type="match status" value="1"/>
</dbReference>
<dbReference type="SMART" id="SM00304">
    <property type="entry name" value="HAMP"/>
    <property type="match status" value="1"/>
</dbReference>
<dbReference type="Gene3D" id="3.30.565.10">
    <property type="entry name" value="Histidine kinase-like ATPase, C-terminal domain"/>
    <property type="match status" value="1"/>
</dbReference>
<keyword evidence="11 16" id="KW-1133">Transmembrane helix</keyword>
<evidence type="ECO:0000256" key="15">
    <source>
        <dbReference type="SAM" id="MobiDB-lite"/>
    </source>
</evidence>
<reference evidence="18 19" key="1">
    <citation type="submission" date="2018-05" db="EMBL/GenBank/DDBJ databases">
        <title>complete genome sequence of Aquabacterium olei NBRC 110486.</title>
        <authorList>
            <person name="Tang B."/>
            <person name="Chang J."/>
            <person name="Zhang L."/>
            <person name="Yang H."/>
        </authorList>
    </citation>
    <scope>NUCLEOTIDE SEQUENCE [LARGE SCALE GENOMIC DNA]</scope>
    <source>
        <strain evidence="18 19">NBRC 110486</strain>
        <plasmid evidence="19">Plasmid ptb101</plasmid>
    </source>
</reference>
<feature type="domain" description="HAMP" evidence="17">
    <location>
        <begin position="215"/>
        <end position="267"/>
    </location>
</feature>
<keyword evidence="10 14" id="KW-0067">ATP-binding</keyword>
<evidence type="ECO:0000256" key="7">
    <source>
        <dbReference type="ARBA" id="ARBA00022692"/>
    </source>
</evidence>
<evidence type="ECO:0000256" key="1">
    <source>
        <dbReference type="ARBA" id="ARBA00000085"/>
    </source>
</evidence>
<dbReference type="PANTHER" id="PTHR24421">
    <property type="entry name" value="NITRATE/NITRITE SENSOR PROTEIN NARX-RELATED"/>
    <property type="match status" value="1"/>
</dbReference>
<evidence type="ECO:0000259" key="17">
    <source>
        <dbReference type="PROSITE" id="PS50885"/>
    </source>
</evidence>
<dbReference type="GO" id="GO:0000155">
    <property type="term" value="F:phosphorelay sensor kinase activity"/>
    <property type="evidence" value="ECO:0007669"/>
    <property type="project" value="UniProtKB-UniRule"/>
</dbReference>
<feature type="transmembrane region" description="Helical" evidence="16">
    <location>
        <begin position="189"/>
        <end position="212"/>
    </location>
</feature>
<dbReference type="SMART" id="SM00387">
    <property type="entry name" value="HATPase_c"/>
    <property type="match status" value="1"/>
</dbReference>
<dbReference type="Gene3D" id="3.30.450.40">
    <property type="match status" value="1"/>
</dbReference>
<sequence>MALVSPSAEPPPDVHDRLDRPGSSLSRSSDLTLARKLAAIGGVFLAVALFTVGLSMWVTWQLEGGAAAINEAGRMRMRSYQIALQVRDLQAGRDAEALQGVMRRVAELDGSLALLTSGDSRRPLSVPGNHEVQGHLARVQHSWGVLRAQVLQSLSGQAPHDPVLRVEAFVDEVDALVSSIEQRLETRTVALHTFQLVMMVLAVLSALAILYASHVVILEPIANLRHAAQRVEQGDFAARVPPGAADELGELAEGFNRMTERLGALYGGLEAKVAEKTGKLRKEQARLKALYDVSTFVASADTLQALGEGFARKMRLIAHADAVAIRWSDEANDRYMLLASDSLPRILAEEEQCVLTGACFCGDRPQPGSAARLRVIPIMEEARKADAGSAKVQRRCAEEGYTTLVTIPLNLQHRLLGEIELFYRSDTAFSVEDRSLFEALGSHLAGAMESLRMAALDRESAVASERKLLAQELHDSIAQSLAFLKIQMALLRSAMNKQDRAAVESTMSELDAGIKESYSDVRELLLHFRVRTDSGQLDLALRETLSKFEIQAGLRTHFQYQDDGVPLPADVQIQVLHIVQEALSNVRKHAGASEVWLDVVARPRWRITVRDNGRGFDVDNGAPDGTHVGISIMRERAERIGARLDVRSDGAGTHVTLTLDQPY</sequence>
<keyword evidence="19" id="KW-1185">Reference proteome</keyword>
<evidence type="ECO:0000256" key="13">
    <source>
        <dbReference type="ARBA" id="ARBA00023136"/>
    </source>
</evidence>
<dbReference type="Proteomes" id="UP000244892">
    <property type="component" value="Plasmid pTB101"/>
</dbReference>